<keyword evidence="1" id="KW-1133">Transmembrane helix</keyword>
<sequence>MAVNAAFLVWDVASVVAGVFSFGTATVAMAGAKAGVRGLIKAGGKVALSAARKQMASLALKSAALKNGLKNIR</sequence>
<comment type="caution">
    <text evidence="2">The sequence shown here is derived from an EMBL/GenBank/DDBJ whole genome shotgun (WGS) entry which is preliminary data.</text>
</comment>
<evidence type="ECO:0000313" key="2">
    <source>
        <dbReference type="EMBL" id="GFD55883.1"/>
    </source>
</evidence>
<evidence type="ECO:0000256" key="1">
    <source>
        <dbReference type="SAM" id="Phobius"/>
    </source>
</evidence>
<accession>A0A699X9Q0</accession>
<name>A0A699X9Q0_TANCI</name>
<organism evidence="2">
    <name type="scientific">Tanacetum cinerariifolium</name>
    <name type="common">Dalmatian daisy</name>
    <name type="synonym">Chrysanthemum cinerariifolium</name>
    <dbReference type="NCBI Taxonomy" id="118510"/>
    <lineage>
        <taxon>Eukaryota</taxon>
        <taxon>Viridiplantae</taxon>
        <taxon>Streptophyta</taxon>
        <taxon>Embryophyta</taxon>
        <taxon>Tracheophyta</taxon>
        <taxon>Spermatophyta</taxon>
        <taxon>Magnoliopsida</taxon>
        <taxon>eudicotyledons</taxon>
        <taxon>Gunneridae</taxon>
        <taxon>Pentapetalae</taxon>
        <taxon>asterids</taxon>
        <taxon>campanulids</taxon>
        <taxon>Asterales</taxon>
        <taxon>Asteraceae</taxon>
        <taxon>Asteroideae</taxon>
        <taxon>Anthemideae</taxon>
        <taxon>Anthemidinae</taxon>
        <taxon>Tanacetum</taxon>
    </lineage>
</organism>
<gene>
    <name evidence="2" type="ORF">Tci_927852</name>
</gene>
<protein>
    <submittedName>
        <fullName evidence="2">Uncharacterized protein</fullName>
    </submittedName>
</protein>
<reference evidence="2" key="1">
    <citation type="journal article" date="2019" name="Sci. Rep.">
        <title>Draft genome of Tanacetum cinerariifolium, the natural source of mosquito coil.</title>
        <authorList>
            <person name="Yamashiro T."/>
            <person name="Shiraishi A."/>
            <person name="Satake H."/>
            <person name="Nakayama K."/>
        </authorList>
    </citation>
    <scope>NUCLEOTIDE SEQUENCE</scope>
</reference>
<proteinExistence type="predicted"/>
<keyword evidence="1" id="KW-0472">Membrane</keyword>
<keyword evidence="1" id="KW-0812">Transmembrane</keyword>
<dbReference type="AlphaFoldDB" id="A0A699X9Q0"/>
<feature type="transmembrane region" description="Helical" evidence="1">
    <location>
        <begin position="12"/>
        <end position="32"/>
    </location>
</feature>
<feature type="non-terminal residue" evidence="2">
    <location>
        <position position="73"/>
    </location>
</feature>
<dbReference type="EMBL" id="BKCJ011823040">
    <property type="protein sequence ID" value="GFD55883.1"/>
    <property type="molecule type" value="Genomic_DNA"/>
</dbReference>